<proteinExistence type="predicted"/>
<name>A0A6C0K1J7_9ZZZZ</name>
<sequence>MQVYESKEEWLEALNGDPVDVLAQNLGKLSFDPLLLLKLLRQPSVDKTFFLYCQGRCIKGFAIVLELEEEDDDDEDKVHLVLQLASSAVIARSFITQLHKYLIHVYDGLEIEITILDPQELILEMLVHDFDYHRTQNGLTKNIIPVIPRIPPQRMRALFAHQRQMQMQMQHQFQQG</sequence>
<reference evidence="1" key="1">
    <citation type="journal article" date="2020" name="Nature">
        <title>Giant virus diversity and host interactions through global metagenomics.</title>
        <authorList>
            <person name="Schulz F."/>
            <person name="Roux S."/>
            <person name="Paez-Espino D."/>
            <person name="Jungbluth S."/>
            <person name="Walsh D.A."/>
            <person name="Denef V.J."/>
            <person name="McMahon K.D."/>
            <person name="Konstantinidis K.T."/>
            <person name="Eloe-Fadrosh E.A."/>
            <person name="Kyrpides N.C."/>
            <person name="Woyke T."/>
        </authorList>
    </citation>
    <scope>NUCLEOTIDE SEQUENCE</scope>
    <source>
        <strain evidence="1">GVMAG-S-1101169-75</strain>
    </source>
</reference>
<organism evidence="1">
    <name type="scientific">viral metagenome</name>
    <dbReference type="NCBI Taxonomy" id="1070528"/>
    <lineage>
        <taxon>unclassified sequences</taxon>
        <taxon>metagenomes</taxon>
        <taxon>organismal metagenomes</taxon>
    </lineage>
</organism>
<evidence type="ECO:0000313" key="1">
    <source>
        <dbReference type="EMBL" id="QHU11589.1"/>
    </source>
</evidence>
<dbReference type="EMBL" id="MN740786">
    <property type="protein sequence ID" value="QHU11589.1"/>
    <property type="molecule type" value="Genomic_DNA"/>
</dbReference>
<accession>A0A6C0K1J7</accession>
<dbReference type="AlphaFoldDB" id="A0A6C0K1J7"/>
<protein>
    <submittedName>
        <fullName evidence="1">Uncharacterized protein</fullName>
    </submittedName>
</protein>